<dbReference type="InterPro" id="IPR038005">
    <property type="entry name" value="RX-like_CC"/>
</dbReference>
<dbReference type="EnsemblPlants" id="TraesCS2D02G574500.1">
    <property type="protein sequence ID" value="TraesCS2D02G574500.1"/>
    <property type="gene ID" value="TraesCS2D02G574500"/>
</dbReference>
<dbReference type="Pfam" id="PF00931">
    <property type="entry name" value="NB-ARC"/>
    <property type="match status" value="1"/>
</dbReference>
<keyword evidence="2" id="KW-0433">Leucine-rich repeat</keyword>
<proteinExistence type="inferred from homology"/>
<keyword evidence="4" id="KW-0547">Nucleotide-binding</keyword>
<evidence type="ECO:0008006" key="10">
    <source>
        <dbReference type="Google" id="ProtNLM"/>
    </source>
</evidence>
<dbReference type="OMA" id="HTNIFNA"/>
<sequence length="344" mass="39694">MDIAMRTMGSLLLKLGEVIKDDYKLQKGVKKKVKSFSAELDIKVMRAALGKVADMPRDELDERVKLWAADVRELSYDMEDVVDSLLVRVEGSDPNTDQSNFKKLMPKMLNVFKKGKARREISAAVEEIHERLQDVTRRHERYNLPNLPAAKRTTTDPFWEVLYGDKKNIISLEKARDDIIKKISDGDRVSNEQLKTLSIVGFGGLGKTTLDREVYDALPTKFYYKAFVSVSQNPYMKKVLSNLLSKLDNRRHARLNAASLDVGQLIDLVRELLSKKRYFIIIDDLWDKEAWKTIRYVLQDDKCGSIIITTTRHVKISEECSSSKQDMIHQMICPETFLWKNIFK</sequence>
<evidence type="ECO:0000256" key="1">
    <source>
        <dbReference type="ARBA" id="ARBA00008894"/>
    </source>
</evidence>
<protein>
    <recommendedName>
        <fullName evidence="10">NB-ARC domain-containing protein</fullName>
    </recommendedName>
</protein>
<dbReference type="Gene3D" id="1.20.5.4130">
    <property type="match status" value="1"/>
</dbReference>
<dbReference type="InterPro" id="IPR027417">
    <property type="entry name" value="P-loop_NTPase"/>
</dbReference>
<dbReference type="PRINTS" id="PR00364">
    <property type="entry name" value="DISEASERSIST"/>
</dbReference>
<dbReference type="GO" id="GO:0043531">
    <property type="term" value="F:ADP binding"/>
    <property type="evidence" value="ECO:0007669"/>
    <property type="project" value="InterPro"/>
</dbReference>
<name>A0A3B6DNM7_WHEAT</name>
<evidence type="ECO:0000256" key="3">
    <source>
        <dbReference type="ARBA" id="ARBA00022737"/>
    </source>
</evidence>
<keyword evidence="3" id="KW-0677">Repeat</keyword>
<dbReference type="GO" id="GO:0006952">
    <property type="term" value="P:defense response"/>
    <property type="evidence" value="ECO:0007669"/>
    <property type="project" value="UniProtKB-KW"/>
</dbReference>
<evidence type="ECO:0000256" key="4">
    <source>
        <dbReference type="ARBA" id="ARBA00022741"/>
    </source>
</evidence>
<dbReference type="AlphaFoldDB" id="A0A3B6DNM7"/>
<feature type="domain" description="NB-ARC" evidence="6">
    <location>
        <begin position="190"/>
        <end position="329"/>
    </location>
</feature>
<dbReference type="InterPro" id="IPR002182">
    <property type="entry name" value="NB-ARC"/>
</dbReference>
<dbReference type="Gramene" id="TraesCS2D02G574500.1">
    <property type="protein sequence ID" value="TraesCS2D02G574500.1"/>
    <property type="gene ID" value="TraesCS2D02G574500"/>
</dbReference>
<comment type="similarity">
    <text evidence="1">Belongs to the disease resistance NB-LRR family.</text>
</comment>
<keyword evidence="9" id="KW-1185">Reference proteome</keyword>
<reference evidence="8" key="2">
    <citation type="submission" date="2018-10" db="UniProtKB">
        <authorList>
            <consortium name="EnsemblPlants"/>
        </authorList>
    </citation>
    <scope>IDENTIFICATION</scope>
</reference>
<dbReference type="Proteomes" id="UP000019116">
    <property type="component" value="Chromosome 2D"/>
</dbReference>
<evidence type="ECO:0000256" key="2">
    <source>
        <dbReference type="ARBA" id="ARBA00022614"/>
    </source>
</evidence>
<evidence type="ECO:0000259" key="6">
    <source>
        <dbReference type="Pfam" id="PF00931"/>
    </source>
</evidence>
<dbReference type="OrthoDB" id="667265at2759"/>
<evidence type="ECO:0000313" key="8">
    <source>
        <dbReference type="EnsemblPlants" id="TraesCS2D02G574500.1"/>
    </source>
</evidence>
<feature type="domain" description="Disease resistance N-terminal" evidence="7">
    <location>
        <begin position="8"/>
        <end position="98"/>
    </location>
</feature>
<organism evidence="8">
    <name type="scientific">Triticum aestivum</name>
    <name type="common">Wheat</name>
    <dbReference type="NCBI Taxonomy" id="4565"/>
    <lineage>
        <taxon>Eukaryota</taxon>
        <taxon>Viridiplantae</taxon>
        <taxon>Streptophyta</taxon>
        <taxon>Embryophyta</taxon>
        <taxon>Tracheophyta</taxon>
        <taxon>Spermatophyta</taxon>
        <taxon>Magnoliopsida</taxon>
        <taxon>Liliopsida</taxon>
        <taxon>Poales</taxon>
        <taxon>Poaceae</taxon>
        <taxon>BOP clade</taxon>
        <taxon>Pooideae</taxon>
        <taxon>Triticodae</taxon>
        <taxon>Triticeae</taxon>
        <taxon>Triticinae</taxon>
        <taxon>Triticum</taxon>
    </lineage>
</organism>
<dbReference type="CDD" id="cd14798">
    <property type="entry name" value="RX-CC_like"/>
    <property type="match status" value="1"/>
</dbReference>
<evidence type="ECO:0000256" key="5">
    <source>
        <dbReference type="ARBA" id="ARBA00022821"/>
    </source>
</evidence>
<accession>A0A3B6DNM7</accession>
<keyword evidence="5" id="KW-0611">Plant defense</keyword>
<dbReference type="Gramene" id="TraesCS2D03G1326000.1">
    <property type="protein sequence ID" value="TraesCS2D03G1326000.1.CDS"/>
    <property type="gene ID" value="TraesCS2D03G1326000"/>
</dbReference>
<dbReference type="Gene3D" id="3.40.50.300">
    <property type="entry name" value="P-loop containing nucleotide triphosphate hydrolases"/>
    <property type="match status" value="1"/>
</dbReference>
<dbReference type="SUPFAM" id="SSF52540">
    <property type="entry name" value="P-loop containing nucleoside triphosphate hydrolases"/>
    <property type="match status" value="1"/>
</dbReference>
<dbReference type="PANTHER" id="PTHR19338:SF71">
    <property type="entry name" value="AAA+ ATPASE DOMAIN-CONTAINING PROTEIN"/>
    <property type="match status" value="1"/>
</dbReference>
<reference evidence="8" key="1">
    <citation type="submission" date="2018-08" db="EMBL/GenBank/DDBJ databases">
        <authorList>
            <person name="Rossello M."/>
        </authorList>
    </citation>
    <scope>NUCLEOTIDE SEQUENCE [LARGE SCALE GENOMIC DNA]</scope>
    <source>
        <strain evidence="8">cv. Chinese Spring</strain>
    </source>
</reference>
<dbReference type="STRING" id="4565.A0A3B6DNM7"/>
<evidence type="ECO:0000313" key="9">
    <source>
        <dbReference type="Proteomes" id="UP000019116"/>
    </source>
</evidence>
<dbReference type="InterPro" id="IPR041118">
    <property type="entry name" value="Rx_N"/>
</dbReference>
<dbReference type="Pfam" id="PF18052">
    <property type="entry name" value="Rx_N"/>
    <property type="match status" value="1"/>
</dbReference>
<evidence type="ECO:0000259" key="7">
    <source>
        <dbReference type="Pfam" id="PF18052"/>
    </source>
</evidence>
<dbReference type="SMR" id="A0A3B6DNM7"/>
<dbReference type="PANTHER" id="PTHR19338">
    <property type="entry name" value="TRANSLOCASE OF INNER MITOCHONDRIAL MEMBRANE 13 HOMOLOG"/>
    <property type="match status" value="1"/>
</dbReference>